<feature type="compositionally biased region" description="Basic and acidic residues" evidence="1">
    <location>
        <begin position="305"/>
        <end position="324"/>
    </location>
</feature>
<feature type="compositionally biased region" description="Basic and acidic residues" evidence="1">
    <location>
        <begin position="256"/>
        <end position="293"/>
    </location>
</feature>
<feature type="compositionally biased region" description="Low complexity" evidence="1">
    <location>
        <begin position="239"/>
        <end position="255"/>
    </location>
</feature>
<feature type="region of interest" description="Disordered" evidence="1">
    <location>
        <begin position="1"/>
        <end position="30"/>
    </location>
</feature>
<feature type="compositionally biased region" description="Basic and acidic residues" evidence="1">
    <location>
        <begin position="448"/>
        <end position="486"/>
    </location>
</feature>
<feature type="compositionally biased region" description="Basic and acidic residues" evidence="1">
    <location>
        <begin position="116"/>
        <end position="139"/>
    </location>
</feature>
<feature type="compositionally biased region" description="Basic and acidic residues" evidence="1">
    <location>
        <begin position="154"/>
        <end position="167"/>
    </location>
</feature>
<feature type="compositionally biased region" description="Low complexity" evidence="1">
    <location>
        <begin position="14"/>
        <end position="27"/>
    </location>
</feature>
<dbReference type="Proteomes" id="UP000193240">
    <property type="component" value="Unassembled WGS sequence"/>
</dbReference>
<dbReference type="OMA" id="PFAQTAS"/>
<evidence type="ECO:0000313" key="2">
    <source>
        <dbReference type="EMBL" id="OSS47299.1"/>
    </source>
</evidence>
<feature type="compositionally biased region" description="Low complexity" evidence="1">
    <location>
        <begin position="104"/>
        <end position="114"/>
    </location>
</feature>
<feature type="compositionally biased region" description="Gly residues" evidence="1">
    <location>
        <begin position="373"/>
        <end position="383"/>
    </location>
</feature>
<feature type="region of interest" description="Disordered" evidence="1">
    <location>
        <begin position="56"/>
        <end position="503"/>
    </location>
</feature>
<dbReference type="STRING" id="105696.A0A1Y2LUQ8"/>
<dbReference type="EMBL" id="KZ107849">
    <property type="protein sequence ID" value="OSS47299.1"/>
    <property type="molecule type" value="Genomic_DNA"/>
</dbReference>
<proteinExistence type="predicted"/>
<evidence type="ECO:0000256" key="1">
    <source>
        <dbReference type="SAM" id="MobiDB-lite"/>
    </source>
</evidence>
<feature type="compositionally biased region" description="Polar residues" evidence="1">
    <location>
        <begin position="66"/>
        <end position="78"/>
    </location>
</feature>
<dbReference type="InParanoid" id="A0A1Y2LUQ8"/>
<evidence type="ECO:0000313" key="3">
    <source>
        <dbReference type="Proteomes" id="UP000193240"/>
    </source>
</evidence>
<protein>
    <submittedName>
        <fullName evidence="2">Uncharacterized protein</fullName>
    </submittedName>
</protein>
<accession>A0A1Y2LUQ8</accession>
<name>A0A1Y2LUQ8_EPING</name>
<sequence>MLKSKWAHAEEEAPTTAPVKQEAASAAPAPPAVNVTYDATYADASLDSFAQTAGTDDLFFDDDMTPISQPVVEQSSTLGAEAPEFVPAPEQPPPTAAPPHHQHQQQQQQQQHAPRAPREPRNTERGGRGRGRGRGEGRGRGRGGRGRGGPVGDIRLEEQAAKEELSRDTPAAAPAAASVEPSSAPAATNEPPADAPTGPSTPSTASVRGDRTLTGGSKRTRLTEAELSAKLASMRSKNEALASAHARAQADAAAAEAREQQLKQQEVERKKAAAEKQKAERKDRQQLMGERERNRQRKLNAQGGREWDLEKEEGFDGTGEERRRGAARGAYGGVAGVPRGAAEGGRELFDEGDGGEAASYRGGRGGRGRGGRGGRGGGGGGGRGDLHDRHDGRGASKHTPQPPPAKEDFPSLPPSSSAPSAPSPPGPRIQEFSIKGKGDNTPSAPKNQDIRKHDPELKRELDLPAEPKPKTAEEKVAPRPEVKKMESFGLEPLPKGQSWADDE</sequence>
<feature type="compositionally biased region" description="Basic and acidic residues" evidence="1">
    <location>
        <begin position="384"/>
        <end position="394"/>
    </location>
</feature>
<gene>
    <name evidence="2" type="ORF">B5807_09905</name>
</gene>
<organism evidence="2 3">
    <name type="scientific">Epicoccum nigrum</name>
    <name type="common">Soil fungus</name>
    <name type="synonym">Epicoccum purpurascens</name>
    <dbReference type="NCBI Taxonomy" id="105696"/>
    <lineage>
        <taxon>Eukaryota</taxon>
        <taxon>Fungi</taxon>
        <taxon>Dikarya</taxon>
        <taxon>Ascomycota</taxon>
        <taxon>Pezizomycotina</taxon>
        <taxon>Dothideomycetes</taxon>
        <taxon>Pleosporomycetidae</taxon>
        <taxon>Pleosporales</taxon>
        <taxon>Pleosporineae</taxon>
        <taxon>Didymellaceae</taxon>
        <taxon>Epicoccum</taxon>
    </lineage>
</organism>
<keyword evidence="3" id="KW-1185">Reference proteome</keyword>
<feature type="compositionally biased region" description="Low complexity" evidence="1">
    <location>
        <begin position="170"/>
        <end position="187"/>
    </location>
</feature>
<reference evidence="2 3" key="1">
    <citation type="journal article" date="2017" name="Genome Announc.">
        <title>Genome sequence of the saprophytic ascomycete Epicoccum nigrum ICMP 19927 strain isolated from New Zealand.</title>
        <authorList>
            <person name="Fokin M."/>
            <person name="Fleetwood D."/>
            <person name="Weir B.S."/>
            <person name="Villas-Boas S.G."/>
        </authorList>
    </citation>
    <scope>NUCLEOTIDE SEQUENCE [LARGE SCALE GENOMIC DNA]</scope>
    <source>
        <strain evidence="2 3">ICMP 19927</strain>
    </source>
</reference>
<dbReference type="AlphaFoldDB" id="A0A1Y2LUQ8"/>